<feature type="domain" description="Cation/H+ exchanger transmembrane" evidence="12">
    <location>
        <begin position="78"/>
        <end position="458"/>
    </location>
</feature>
<feature type="transmembrane region" description="Helical" evidence="11">
    <location>
        <begin position="131"/>
        <end position="149"/>
    </location>
</feature>
<dbReference type="Pfam" id="PF00999">
    <property type="entry name" value="Na_H_Exchanger"/>
    <property type="match status" value="1"/>
</dbReference>
<accession>A0A1U8JES9</accession>
<dbReference type="RefSeq" id="XP_016688741.2">
    <property type="nucleotide sequence ID" value="XM_016833252.2"/>
</dbReference>
<evidence type="ECO:0000259" key="12">
    <source>
        <dbReference type="Pfam" id="PF00999"/>
    </source>
</evidence>
<reference evidence="14" key="2">
    <citation type="submission" date="2025-08" db="UniProtKB">
        <authorList>
            <consortium name="RefSeq"/>
        </authorList>
    </citation>
    <scope>IDENTIFICATION</scope>
</reference>
<keyword evidence="13" id="KW-1185">Reference proteome</keyword>
<feature type="coiled-coil region" evidence="10">
    <location>
        <begin position="824"/>
        <end position="858"/>
    </location>
</feature>
<evidence type="ECO:0000256" key="4">
    <source>
        <dbReference type="ARBA" id="ARBA00022692"/>
    </source>
</evidence>
<keyword evidence="4 11" id="KW-0812">Transmembrane</keyword>
<dbReference type="GO" id="GO:0006885">
    <property type="term" value="P:regulation of pH"/>
    <property type="evidence" value="ECO:0000318"/>
    <property type="project" value="GO_Central"/>
</dbReference>
<evidence type="ECO:0000256" key="3">
    <source>
        <dbReference type="ARBA" id="ARBA00022538"/>
    </source>
</evidence>
<keyword evidence="5" id="KW-0630">Potassium</keyword>
<reference evidence="13" key="1">
    <citation type="journal article" date="2020" name="Nat. Genet.">
        <title>Genomic diversifications of five Gossypium allopolyploid species and their impact on cotton improvement.</title>
        <authorList>
            <person name="Chen Z.J."/>
            <person name="Sreedasyam A."/>
            <person name="Ando A."/>
            <person name="Song Q."/>
            <person name="De Santiago L.M."/>
            <person name="Hulse-Kemp A.M."/>
            <person name="Ding M."/>
            <person name="Ye W."/>
            <person name="Kirkbride R.C."/>
            <person name="Jenkins J."/>
            <person name="Plott C."/>
            <person name="Lovell J."/>
            <person name="Lin Y.M."/>
            <person name="Vaughn R."/>
            <person name="Liu B."/>
            <person name="Simpson S."/>
            <person name="Scheffler B.E."/>
            <person name="Wen L."/>
            <person name="Saski C.A."/>
            <person name="Grover C.E."/>
            <person name="Hu G."/>
            <person name="Conover J.L."/>
            <person name="Carlson J.W."/>
            <person name="Shu S."/>
            <person name="Boston L.B."/>
            <person name="Williams M."/>
            <person name="Peterson D.G."/>
            <person name="McGee K."/>
            <person name="Jones D.C."/>
            <person name="Wendel J.F."/>
            <person name="Stelly D.M."/>
            <person name="Grimwood J."/>
            <person name="Schmutz J."/>
        </authorList>
    </citation>
    <scope>NUCLEOTIDE SEQUENCE [LARGE SCALE GENOMIC DNA]</scope>
    <source>
        <strain evidence="13">cv. TM-1</strain>
    </source>
</reference>
<dbReference type="Gene3D" id="1.20.1530.20">
    <property type="match status" value="1"/>
</dbReference>
<feature type="transmembrane region" description="Helical" evidence="11">
    <location>
        <begin position="227"/>
        <end position="246"/>
    </location>
</feature>
<feature type="transmembrane region" description="Helical" evidence="11">
    <location>
        <begin position="380"/>
        <end position="398"/>
    </location>
</feature>
<comment type="similarity">
    <text evidence="9">Belongs to the monovalent cation:proton antiporter 2 (CPA2) transporter (TC 2.A.37) family. CHX (TC 2.A.37.4) subfamily.</text>
</comment>
<feature type="transmembrane region" description="Helical" evidence="11">
    <location>
        <begin position="410"/>
        <end position="430"/>
    </location>
</feature>
<dbReference type="PANTHER" id="PTHR32468">
    <property type="entry name" value="CATION/H + ANTIPORTER"/>
    <property type="match status" value="1"/>
</dbReference>
<dbReference type="InterPro" id="IPR038770">
    <property type="entry name" value="Na+/solute_symporter_sf"/>
</dbReference>
<keyword evidence="6 11" id="KW-1133">Transmembrane helix</keyword>
<dbReference type="PaxDb" id="3635-A0A1U8JES9"/>
<name>A0A1U8JES9_GOSHI</name>
<dbReference type="GO" id="GO:0016020">
    <property type="term" value="C:membrane"/>
    <property type="evidence" value="ECO:0007669"/>
    <property type="project" value="UniProtKB-SubCell"/>
</dbReference>
<evidence type="ECO:0000256" key="8">
    <source>
        <dbReference type="ARBA" id="ARBA00023136"/>
    </source>
</evidence>
<evidence type="ECO:0000256" key="10">
    <source>
        <dbReference type="SAM" id="Coils"/>
    </source>
</evidence>
<dbReference type="AlphaFoldDB" id="A0A1U8JES9"/>
<evidence type="ECO:0000256" key="1">
    <source>
        <dbReference type="ARBA" id="ARBA00004141"/>
    </source>
</evidence>
<evidence type="ECO:0000256" key="11">
    <source>
        <dbReference type="SAM" id="Phobius"/>
    </source>
</evidence>
<feature type="transmembrane region" description="Helical" evidence="11">
    <location>
        <begin position="258"/>
        <end position="276"/>
    </location>
</feature>
<dbReference type="GeneID" id="107906293"/>
<evidence type="ECO:0000313" key="13">
    <source>
        <dbReference type="Proteomes" id="UP000818029"/>
    </source>
</evidence>
<proteinExistence type="inferred from homology"/>
<sequence length="858" mass="95263">MGFKGGTKFRTSHRGTAAYQLGFKGGTKFRTSHRGTAAYQLVCFRSQISNPVGLVYRENPIMLSFNVILFALILNILLSRTIQLLLKPLRQPRLVCQLIGGVMMGPSLLARHKSFTSLVFPFTSDFVLENLGRMGLTLFLFVIGVKMDLGLLKRSGKKHLYIALASVFGPLLIVSIVAVLTRESMDEELARVSSIGEIALSLSVTTFPVHYTILEELNLLCSEVGNMALSIALISDAIGINFMVVFEAMKQGDGSAQSIIWYSISCVVMAAFTPVIRRAMVWIIEQTQEGEAVDQFYVIAILLGSFVAAFVTDMFGLGIANGSFWLGLMMPDGRPLGSTLVQKSETIITEVFMPCSFVFMGLYTDFYAMNEAGWSALRPLFGLVISGYLSKFFCTMLAAKVVGVSWRDSLAISLILSLRGYVELVLYVHWVDRNVIGLPGYSLMILGTIVVVGILTPLISILYDPSKPYMLKQRRTIQHTAQGDRLRILVCIRGKTNLPSLVNLLQLFHPTVQNPFSLHAFYLVELIGPANPVFVEHQNQELEDLSGRFPDLEIIHHALKQYQEGREECVELHLFSAATVKPTMYQDVCKLALISKAVFIILPLEKKLDGEMETTEQWGGESGSIVTQILDNAPCSVGLLVEKAERWQLPQIASYNFIVLFLGGPDSREALAFSDRLSGNPCVSLTVVRFLASNAEGDDEMQRKLDDGVVTSFWVKNEANERVNYREVVIRNGADTASAIVGMAAEKYYHMWIVGRKQGINPSLLEGLSTWSDHKEDMGILGDYLSFSESVNSDSVLVVQKQVLTGKKVSKAPKIQRLATPLTLQRKLTRIAEKKKRITKAKAEAAEYQKLLAKRLKE</sequence>
<feature type="transmembrane region" description="Helical" evidence="11">
    <location>
        <begin position="161"/>
        <end position="181"/>
    </location>
</feature>
<dbReference type="KEGG" id="ghi:107906293"/>
<dbReference type="Gene3D" id="1.20.5.2650">
    <property type="match status" value="1"/>
</dbReference>
<feature type="transmembrane region" description="Helical" evidence="11">
    <location>
        <begin position="61"/>
        <end position="82"/>
    </location>
</feature>
<organism evidence="13 14">
    <name type="scientific">Gossypium hirsutum</name>
    <name type="common">Upland cotton</name>
    <name type="synonym">Gossypium mexicanum</name>
    <dbReference type="NCBI Taxonomy" id="3635"/>
    <lineage>
        <taxon>Eukaryota</taxon>
        <taxon>Viridiplantae</taxon>
        <taxon>Streptophyta</taxon>
        <taxon>Embryophyta</taxon>
        <taxon>Tracheophyta</taxon>
        <taxon>Spermatophyta</taxon>
        <taxon>Magnoliopsida</taxon>
        <taxon>eudicotyledons</taxon>
        <taxon>Gunneridae</taxon>
        <taxon>Pentapetalae</taxon>
        <taxon>rosids</taxon>
        <taxon>malvids</taxon>
        <taxon>Malvales</taxon>
        <taxon>Malvaceae</taxon>
        <taxon>Malvoideae</taxon>
        <taxon>Gossypium</taxon>
    </lineage>
</organism>
<keyword evidence="7" id="KW-0406">Ion transport</keyword>
<comment type="subcellular location">
    <subcellularLocation>
        <location evidence="1">Membrane</location>
        <topology evidence="1">Multi-pass membrane protein</topology>
    </subcellularLocation>
</comment>
<keyword evidence="10" id="KW-0175">Coiled coil</keyword>
<evidence type="ECO:0000256" key="5">
    <source>
        <dbReference type="ARBA" id="ARBA00022958"/>
    </source>
</evidence>
<dbReference type="Proteomes" id="UP000818029">
    <property type="component" value="Chromosome D05"/>
</dbReference>
<dbReference type="GO" id="GO:0006813">
    <property type="term" value="P:potassium ion transport"/>
    <property type="evidence" value="ECO:0007669"/>
    <property type="project" value="UniProtKB-KW"/>
</dbReference>
<feature type="transmembrane region" description="Helical" evidence="11">
    <location>
        <begin position="442"/>
        <end position="463"/>
    </location>
</feature>
<feature type="transmembrane region" description="Helical" evidence="11">
    <location>
        <begin position="347"/>
        <end position="368"/>
    </location>
</feature>
<evidence type="ECO:0000256" key="2">
    <source>
        <dbReference type="ARBA" id="ARBA00022448"/>
    </source>
</evidence>
<feature type="transmembrane region" description="Helical" evidence="11">
    <location>
        <begin position="296"/>
        <end position="326"/>
    </location>
</feature>
<dbReference type="GO" id="GO:0012505">
    <property type="term" value="C:endomembrane system"/>
    <property type="evidence" value="ECO:0000318"/>
    <property type="project" value="GO_Central"/>
</dbReference>
<dbReference type="GO" id="GO:1902600">
    <property type="term" value="P:proton transmembrane transport"/>
    <property type="evidence" value="ECO:0007669"/>
    <property type="project" value="InterPro"/>
</dbReference>
<evidence type="ECO:0000313" key="14">
    <source>
        <dbReference type="RefSeq" id="XP_016688741.2"/>
    </source>
</evidence>
<keyword evidence="8 11" id="KW-0472">Membrane</keyword>
<evidence type="ECO:0000256" key="9">
    <source>
        <dbReference type="ARBA" id="ARBA00038341"/>
    </source>
</evidence>
<dbReference type="GO" id="GO:0015297">
    <property type="term" value="F:antiporter activity"/>
    <property type="evidence" value="ECO:0007669"/>
    <property type="project" value="InterPro"/>
</dbReference>
<evidence type="ECO:0000256" key="7">
    <source>
        <dbReference type="ARBA" id="ARBA00023065"/>
    </source>
</evidence>
<dbReference type="InterPro" id="IPR050794">
    <property type="entry name" value="CPA2_transporter"/>
</dbReference>
<keyword evidence="3" id="KW-0633">Potassium transport</keyword>
<dbReference type="GO" id="GO:0098662">
    <property type="term" value="P:inorganic cation transmembrane transport"/>
    <property type="evidence" value="ECO:0000318"/>
    <property type="project" value="GO_Central"/>
</dbReference>
<keyword evidence="2" id="KW-0813">Transport</keyword>
<protein>
    <submittedName>
        <fullName evidence="14">Cation/H(+) antiporter 24 isoform X1</fullName>
    </submittedName>
</protein>
<gene>
    <name evidence="14" type="primary">LOC107906293</name>
</gene>
<dbReference type="PANTHER" id="PTHR32468:SF109">
    <property type="entry name" value="CATION_H(+) ANTIPORTER 24-RELATED"/>
    <property type="match status" value="1"/>
</dbReference>
<dbReference type="InterPro" id="IPR006153">
    <property type="entry name" value="Cation/H_exchanger_TM"/>
</dbReference>
<evidence type="ECO:0000256" key="6">
    <source>
        <dbReference type="ARBA" id="ARBA00022989"/>
    </source>
</evidence>